<proteinExistence type="predicted"/>
<feature type="domain" description="Alcohol dehydrogenase-like N-terminal" evidence="3">
    <location>
        <begin position="44"/>
        <end position="135"/>
    </location>
</feature>
<keyword evidence="1" id="KW-0521">NADP</keyword>
<protein>
    <recommendedName>
        <fullName evidence="3">Alcohol dehydrogenase-like N-terminal domain-containing protein</fullName>
    </recommendedName>
</protein>
<dbReference type="InterPro" id="IPR011032">
    <property type="entry name" value="GroES-like_sf"/>
</dbReference>
<dbReference type="Gene3D" id="3.90.180.10">
    <property type="entry name" value="Medium-chain alcohol dehydrogenases, catalytic domain"/>
    <property type="match status" value="1"/>
</dbReference>
<keyword evidence="2" id="KW-0560">Oxidoreductase</keyword>
<dbReference type="PANTHER" id="PTHR48106:SF2">
    <property type="entry name" value="ZN2+-BINDING DEHYDROGENASE"/>
    <property type="match status" value="1"/>
</dbReference>
<accession>A0A381ZQA2</accession>
<dbReference type="SUPFAM" id="SSF50129">
    <property type="entry name" value="GroES-like"/>
    <property type="match status" value="1"/>
</dbReference>
<dbReference type="InterPro" id="IPR036291">
    <property type="entry name" value="NAD(P)-bd_dom_sf"/>
</dbReference>
<dbReference type="PANTHER" id="PTHR48106">
    <property type="entry name" value="QUINONE OXIDOREDUCTASE PIG3-RELATED"/>
    <property type="match status" value="1"/>
</dbReference>
<dbReference type="Pfam" id="PF13602">
    <property type="entry name" value="ADH_zinc_N_2"/>
    <property type="match status" value="1"/>
</dbReference>
<name>A0A381ZQA2_9ZZZZ</name>
<evidence type="ECO:0000313" key="4">
    <source>
        <dbReference type="EMBL" id="SVA91416.1"/>
    </source>
</evidence>
<dbReference type="InterPro" id="IPR013154">
    <property type="entry name" value="ADH-like_N"/>
</dbReference>
<evidence type="ECO:0000256" key="1">
    <source>
        <dbReference type="ARBA" id="ARBA00022857"/>
    </source>
</evidence>
<dbReference type="GO" id="GO:0016651">
    <property type="term" value="F:oxidoreductase activity, acting on NAD(P)H"/>
    <property type="evidence" value="ECO:0007669"/>
    <property type="project" value="TreeGrafter"/>
</dbReference>
<organism evidence="4">
    <name type="scientific">marine metagenome</name>
    <dbReference type="NCBI Taxonomy" id="408172"/>
    <lineage>
        <taxon>unclassified sequences</taxon>
        <taxon>metagenomes</taxon>
        <taxon>ecological metagenomes</taxon>
    </lineage>
</organism>
<dbReference type="Gene3D" id="3.40.50.720">
    <property type="entry name" value="NAD(P)-binding Rossmann-like Domain"/>
    <property type="match status" value="1"/>
</dbReference>
<dbReference type="AlphaFoldDB" id="A0A381ZQA2"/>
<dbReference type="SUPFAM" id="SSF51735">
    <property type="entry name" value="NAD(P)-binding Rossmann-fold domains"/>
    <property type="match status" value="1"/>
</dbReference>
<dbReference type="GO" id="GO:0070402">
    <property type="term" value="F:NADPH binding"/>
    <property type="evidence" value="ECO:0007669"/>
    <property type="project" value="TreeGrafter"/>
</dbReference>
<evidence type="ECO:0000256" key="2">
    <source>
        <dbReference type="ARBA" id="ARBA00023002"/>
    </source>
</evidence>
<evidence type="ECO:0000259" key="3">
    <source>
        <dbReference type="Pfam" id="PF08240"/>
    </source>
</evidence>
<reference evidence="4" key="1">
    <citation type="submission" date="2018-05" db="EMBL/GenBank/DDBJ databases">
        <authorList>
            <person name="Lanie J.A."/>
            <person name="Ng W.-L."/>
            <person name="Kazmierczak K.M."/>
            <person name="Andrzejewski T.M."/>
            <person name="Davidsen T.M."/>
            <person name="Wayne K.J."/>
            <person name="Tettelin H."/>
            <person name="Glass J.I."/>
            <person name="Rusch D."/>
            <person name="Podicherti R."/>
            <person name="Tsui H.-C.T."/>
            <person name="Winkler M.E."/>
        </authorList>
    </citation>
    <scope>NUCLEOTIDE SEQUENCE</scope>
</reference>
<sequence>MKYLFKFGYPMLNNRKIIYKKFNKKNPQSVFEIVTDLITEKLDSDEILVKISKAMIHPCDLGCASGYVNGIILPSGAGFEGLGIIKDVGINFKKELYIGQKVHVCATHVLDRWKFWKGVWCDYMILKKNEIILIPQDINDERAIQLFVNVMTPLAMVKEMNLKKGDILLQTAANSVVGRVIIQLSKIYEFKTINIVRNKLAAINLCKKYNISEVYVYSNNNHKKLFSSLSNKYNNVIIKYVIDSVSGNLGLMCWKLLSQNGVFYSYGALSGKHSLDINVVNDLCRNNKTLKGWSIQETWLRTKSNKEKLKIINEIWELFQKGKLNLPTLGKTFELEQFQEALIESQKPQKKGKITLRMS</sequence>
<gene>
    <name evidence="4" type="ORF">METZ01_LOCUS144270</name>
</gene>
<dbReference type="EMBL" id="UINC01022227">
    <property type="protein sequence ID" value="SVA91416.1"/>
    <property type="molecule type" value="Genomic_DNA"/>
</dbReference>
<dbReference type="Pfam" id="PF08240">
    <property type="entry name" value="ADH_N"/>
    <property type="match status" value="1"/>
</dbReference>